<comment type="caution">
    <text evidence="1">The sequence shown here is derived from an EMBL/GenBank/DDBJ whole genome shotgun (WGS) entry which is preliminary data.</text>
</comment>
<proteinExistence type="predicted"/>
<gene>
    <name evidence="1" type="ORF">C2134_00710</name>
</gene>
<accession>A0A2K4MUG8</accession>
<dbReference type="AlphaFoldDB" id="A0A2K4MUG8"/>
<dbReference type="EMBL" id="PPTF01000002">
    <property type="protein sequence ID" value="POB00623.1"/>
    <property type="molecule type" value="Genomic_DNA"/>
</dbReference>
<reference evidence="1 2" key="1">
    <citation type="submission" date="2018-01" db="EMBL/GenBank/DDBJ databases">
        <title>Genomic Sequence of Chromobacterium MWU13-2610 from wild cranberry bogs within the Cape Cod National Seashore.</title>
        <authorList>
            <person name="O'Hara-Hanley K."/>
            <person name="Soby S."/>
            <person name="Harrison A."/>
        </authorList>
    </citation>
    <scope>NUCLEOTIDE SEQUENCE [LARGE SCALE GENOMIC DNA]</scope>
    <source>
        <strain evidence="1 2">MWU13-2610</strain>
    </source>
</reference>
<organism evidence="1 2">
    <name type="scientific">Chromobacterium sinusclupearum</name>
    <dbReference type="NCBI Taxonomy" id="2077146"/>
    <lineage>
        <taxon>Bacteria</taxon>
        <taxon>Pseudomonadati</taxon>
        <taxon>Pseudomonadota</taxon>
        <taxon>Betaproteobacteria</taxon>
        <taxon>Neisseriales</taxon>
        <taxon>Chromobacteriaceae</taxon>
        <taxon>Chromobacterium</taxon>
    </lineage>
</organism>
<evidence type="ECO:0000313" key="1">
    <source>
        <dbReference type="EMBL" id="POB00623.1"/>
    </source>
</evidence>
<protein>
    <submittedName>
        <fullName evidence="1">Uncharacterized protein</fullName>
    </submittedName>
</protein>
<dbReference type="Proteomes" id="UP000236416">
    <property type="component" value="Unassembled WGS sequence"/>
</dbReference>
<evidence type="ECO:0000313" key="2">
    <source>
        <dbReference type="Proteomes" id="UP000236416"/>
    </source>
</evidence>
<name>A0A2K4MUG8_9NEIS</name>
<keyword evidence="2" id="KW-1185">Reference proteome</keyword>
<sequence length="129" mass="13654">MPIKVLPNPLSAMAARTEQLDRQSVVVSNRTAVPLGEVLKSCSNTTSMLSAAAPRGSAAGELANFLEQGWLQFLSHLETLGEECLSEQEAAALKDIRQSAVMKSRMSGPSGLDVAGNLIVARQSGRMLS</sequence>